<dbReference type="SUPFAM" id="SSF57850">
    <property type="entry name" value="RING/U-box"/>
    <property type="match status" value="1"/>
</dbReference>
<keyword evidence="6" id="KW-1185">Reference proteome</keyword>
<dbReference type="PROSITE" id="PS00518">
    <property type="entry name" value="ZF_RING_1"/>
    <property type="match status" value="1"/>
</dbReference>
<evidence type="ECO:0000313" key="7">
    <source>
        <dbReference type="WBParaSite" id="MBELARI_LOCUS13431"/>
    </source>
</evidence>
<sequence length="352" mass="41043">MRVFKSLNCILCKKPFVPIANQPRSPRHLNCGLAMCHECFEKEESLEKDERKHQCDSEICFDNPNFAYFLIDVLSSDYLMLSPILGGYLLVKPFKLPECIICQEEYSHEGEKSSRALNCNHVLCTECYLKRRVEDEEEEGEMYTITCPLCDDSFGESAFGDSKRDRLQDFLKELPKMTQQLEDMEEAGQRFCDKCAKVDSISEMFHCNECTLKLCGTCSYKKHRQHVTMVLLQEEVNQVSDKLREVSIGVINTYDLLFPDLHKELHGDIEGFKQKLLDKERALRNVPTFEDLKKKRDKCTKLTTDFEMCSEEYIPHLRKYDRIIKELIQSLDDVHDDDDDRVEIETGKPDLL</sequence>
<proteinExistence type="predicted"/>
<dbReference type="GO" id="GO:0008270">
    <property type="term" value="F:zinc ion binding"/>
    <property type="evidence" value="ECO:0007669"/>
    <property type="project" value="UniProtKB-KW"/>
</dbReference>
<keyword evidence="1" id="KW-0479">Metal-binding</keyword>
<keyword evidence="2 4" id="KW-0863">Zinc-finger</keyword>
<dbReference type="AlphaFoldDB" id="A0AAF3EHF1"/>
<dbReference type="Proteomes" id="UP000887575">
    <property type="component" value="Unassembled WGS sequence"/>
</dbReference>
<keyword evidence="3" id="KW-0862">Zinc</keyword>
<organism evidence="6 7">
    <name type="scientific">Mesorhabditis belari</name>
    <dbReference type="NCBI Taxonomy" id="2138241"/>
    <lineage>
        <taxon>Eukaryota</taxon>
        <taxon>Metazoa</taxon>
        <taxon>Ecdysozoa</taxon>
        <taxon>Nematoda</taxon>
        <taxon>Chromadorea</taxon>
        <taxon>Rhabditida</taxon>
        <taxon>Rhabditina</taxon>
        <taxon>Rhabditomorpha</taxon>
        <taxon>Rhabditoidea</taxon>
        <taxon>Rhabditidae</taxon>
        <taxon>Mesorhabditinae</taxon>
        <taxon>Mesorhabditis</taxon>
    </lineage>
</organism>
<dbReference type="InterPro" id="IPR001841">
    <property type="entry name" value="Znf_RING"/>
</dbReference>
<evidence type="ECO:0000256" key="3">
    <source>
        <dbReference type="ARBA" id="ARBA00022833"/>
    </source>
</evidence>
<feature type="domain" description="RING-type" evidence="5">
    <location>
        <begin position="99"/>
        <end position="151"/>
    </location>
</feature>
<dbReference type="Gene3D" id="3.30.40.10">
    <property type="entry name" value="Zinc/RING finger domain, C3HC4 (zinc finger)"/>
    <property type="match status" value="1"/>
</dbReference>
<evidence type="ECO:0000256" key="1">
    <source>
        <dbReference type="ARBA" id="ARBA00022723"/>
    </source>
</evidence>
<dbReference type="SMART" id="SM00184">
    <property type="entry name" value="RING"/>
    <property type="match status" value="2"/>
</dbReference>
<dbReference type="InterPro" id="IPR013083">
    <property type="entry name" value="Znf_RING/FYVE/PHD"/>
</dbReference>
<dbReference type="PROSITE" id="PS50089">
    <property type="entry name" value="ZF_RING_2"/>
    <property type="match status" value="1"/>
</dbReference>
<reference evidence="7" key="1">
    <citation type="submission" date="2024-02" db="UniProtKB">
        <authorList>
            <consortium name="WormBaseParasite"/>
        </authorList>
    </citation>
    <scope>IDENTIFICATION</scope>
</reference>
<accession>A0AAF3EHF1</accession>
<evidence type="ECO:0000256" key="4">
    <source>
        <dbReference type="PROSITE-ProRule" id="PRU00175"/>
    </source>
</evidence>
<name>A0AAF3EHF1_9BILA</name>
<protein>
    <recommendedName>
        <fullName evidence="5">RING-type domain-containing protein</fullName>
    </recommendedName>
</protein>
<evidence type="ECO:0000313" key="6">
    <source>
        <dbReference type="Proteomes" id="UP000887575"/>
    </source>
</evidence>
<evidence type="ECO:0000256" key="2">
    <source>
        <dbReference type="ARBA" id="ARBA00022771"/>
    </source>
</evidence>
<dbReference type="WBParaSite" id="MBELARI_LOCUS13431">
    <property type="protein sequence ID" value="MBELARI_LOCUS13431"/>
    <property type="gene ID" value="MBELARI_LOCUS13431"/>
</dbReference>
<dbReference type="InterPro" id="IPR017907">
    <property type="entry name" value="Znf_RING_CS"/>
</dbReference>
<evidence type="ECO:0000259" key="5">
    <source>
        <dbReference type="PROSITE" id="PS50089"/>
    </source>
</evidence>